<dbReference type="EMBL" id="NCKW01003396">
    <property type="protein sequence ID" value="POM76751.1"/>
    <property type="molecule type" value="Genomic_DNA"/>
</dbReference>
<keyword evidence="2" id="KW-1185">Reference proteome</keyword>
<name>A0A2P4YG34_9STRA</name>
<gene>
    <name evidence="1" type="ORF">PHPALM_5974</name>
</gene>
<protein>
    <submittedName>
        <fullName evidence="1">Uncharacterized protein</fullName>
    </submittedName>
</protein>
<accession>A0A2P4YG34</accession>
<dbReference type="Proteomes" id="UP000237271">
    <property type="component" value="Unassembled WGS sequence"/>
</dbReference>
<organism evidence="1 2">
    <name type="scientific">Phytophthora palmivora</name>
    <dbReference type="NCBI Taxonomy" id="4796"/>
    <lineage>
        <taxon>Eukaryota</taxon>
        <taxon>Sar</taxon>
        <taxon>Stramenopiles</taxon>
        <taxon>Oomycota</taxon>
        <taxon>Peronosporomycetes</taxon>
        <taxon>Peronosporales</taxon>
        <taxon>Peronosporaceae</taxon>
        <taxon>Phytophthora</taxon>
    </lineage>
</organism>
<sequence length="70" mass="8021">MKRDGKVVNKAQLLSKSDLKKMVLYLYENAYSAIDYEDAALLSLLWSLYVPNTKQNHSIITVKVFSGHFI</sequence>
<evidence type="ECO:0000313" key="1">
    <source>
        <dbReference type="EMBL" id="POM76751.1"/>
    </source>
</evidence>
<proteinExistence type="predicted"/>
<dbReference type="AlphaFoldDB" id="A0A2P4YG34"/>
<evidence type="ECO:0000313" key="2">
    <source>
        <dbReference type="Proteomes" id="UP000237271"/>
    </source>
</evidence>
<comment type="caution">
    <text evidence="1">The sequence shown here is derived from an EMBL/GenBank/DDBJ whole genome shotgun (WGS) entry which is preliminary data.</text>
</comment>
<reference evidence="1 2" key="1">
    <citation type="journal article" date="2017" name="Genome Biol. Evol.">
        <title>Phytophthora megakarya and P. palmivora, closely related causal agents of cacao black pod rot, underwent increases in genome sizes and gene numbers by different mechanisms.</title>
        <authorList>
            <person name="Ali S.S."/>
            <person name="Shao J."/>
            <person name="Lary D.J."/>
            <person name="Kronmiller B."/>
            <person name="Shen D."/>
            <person name="Strem M.D."/>
            <person name="Amoako-Attah I."/>
            <person name="Akrofi A.Y."/>
            <person name="Begoude B.A."/>
            <person name="Ten Hoopen G.M."/>
            <person name="Coulibaly K."/>
            <person name="Kebe B.I."/>
            <person name="Melnick R.L."/>
            <person name="Guiltinan M.J."/>
            <person name="Tyler B.M."/>
            <person name="Meinhardt L.W."/>
            <person name="Bailey B.A."/>
        </authorList>
    </citation>
    <scope>NUCLEOTIDE SEQUENCE [LARGE SCALE GENOMIC DNA]</scope>
    <source>
        <strain evidence="2">sbr112.9</strain>
    </source>
</reference>